<evidence type="ECO:0000313" key="3">
    <source>
        <dbReference type="Proteomes" id="UP000296049"/>
    </source>
</evidence>
<reference evidence="3" key="1">
    <citation type="journal article" date="2013" name="Nat. Genet.">
        <title>The duck genome and transcriptome provide insight into an avian influenza virus reservoir species.</title>
        <authorList>
            <person name="Huang Y."/>
            <person name="Li Y."/>
            <person name="Burt D.W."/>
            <person name="Chen H."/>
            <person name="Zhang Y."/>
            <person name="Qian W."/>
            <person name="Kim H."/>
            <person name="Gan S."/>
            <person name="Zhao Y."/>
            <person name="Li J."/>
            <person name="Yi K."/>
            <person name="Feng H."/>
            <person name="Zhu P."/>
            <person name="Li B."/>
            <person name="Liu Q."/>
            <person name="Fairley S."/>
            <person name="Magor K.E."/>
            <person name="Du Z."/>
            <person name="Hu X."/>
            <person name="Goodman L."/>
            <person name="Tafer H."/>
            <person name="Vignal A."/>
            <person name="Lee T."/>
            <person name="Kim K.W."/>
            <person name="Sheng Z."/>
            <person name="An Y."/>
            <person name="Searle S."/>
            <person name="Herrero J."/>
            <person name="Groenen M.A."/>
            <person name="Crooijmans R.P."/>
            <person name="Faraut T."/>
            <person name="Cai Q."/>
            <person name="Webster R.G."/>
            <person name="Aldridge J.R."/>
            <person name="Warren W.C."/>
            <person name="Bartschat S."/>
            <person name="Kehr S."/>
            <person name="Marz M."/>
            <person name="Stadler P.F."/>
            <person name="Smith J."/>
            <person name="Kraus R.H."/>
            <person name="Zhao Y."/>
            <person name="Ren L."/>
            <person name="Fei J."/>
            <person name="Morisson M."/>
            <person name="Kaiser P."/>
            <person name="Griffin D.K."/>
            <person name="Rao M."/>
            <person name="Pitel F."/>
            <person name="Wang J."/>
            <person name="Li N."/>
        </authorList>
    </citation>
    <scope>NUCLEOTIDE SEQUENCE [LARGE SCALE GENOMIC DNA]</scope>
</reference>
<name>R0K1M4_ANAPL</name>
<dbReference type="AlphaFoldDB" id="R0K1M4"/>
<protein>
    <submittedName>
        <fullName evidence="2">Uncharacterized protein</fullName>
    </submittedName>
</protein>
<keyword evidence="3" id="KW-1185">Reference proteome</keyword>
<evidence type="ECO:0000256" key="1">
    <source>
        <dbReference type="SAM" id="MobiDB-lite"/>
    </source>
</evidence>
<gene>
    <name evidence="2" type="ORF">Anapl_00012</name>
</gene>
<proteinExistence type="predicted"/>
<dbReference type="Proteomes" id="UP000296049">
    <property type="component" value="Unassembled WGS sequence"/>
</dbReference>
<evidence type="ECO:0000313" key="2">
    <source>
        <dbReference type="EMBL" id="EOB03841.1"/>
    </source>
</evidence>
<accession>R0K1M4</accession>
<dbReference type="EMBL" id="KB742833">
    <property type="protein sequence ID" value="EOB03841.1"/>
    <property type="molecule type" value="Genomic_DNA"/>
</dbReference>
<sequence length="631" mass="67529">MNAMLRQRRKDDEMRAQGTEGSNEVPLPNAGSCTGCSEDPRTQCPHIKASKDFWRGRLGCSGTAEGRCISPHSSLGAFTLGCSSRRPSKHTVMAQPWCSLLGDLLAQRWVPVGTGLGDHNEEGSSRMGFHELTGEVLDLQLLRCSPCLGAVLIASSSSAGLESHSCRGNPLRLQGESPSHGKAGRQPVPESLCVYFWARFCPKARFPGKDAGHAHVDAIPKIHNKLCLLSSASGGTSSWAVRDLSAGSTNKARALFLQHVASTAGAGSPEESLECGQKVPKAQRKESRGMQAWGAPGAPALPASPGDVMPPGDVIPLQPNIEVPQHPSESRAAVNHLQGRSRDSELHKTWIISAYSDNFITCTDLLTHWVSPCTRLSSGGDTGTRPGFEVPRQMRNWTVFDVPVNYMDSGKRLLRDYIGVTNHRKKGLDLNFETQCVELRTGAYKMSEGEAQQQALDTSITDSTHSPQISLLSSGTTGRSRSKAMWMLESSISMGCSFEIVLTLECLVLHTEGGSACLGRSSYICNPSPAGPAKVLRSLNCNHVGDKTLISFSDESGKFGGNGDTTSFVRAPSPATTSAIKPVLLFGTPEELSRCLPPVVLLRAADPHLDCHPSANPDGDPAAGLSWSMET</sequence>
<feature type="region of interest" description="Disordered" evidence="1">
    <location>
        <begin position="1"/>
        <end position="31"/>
    </location>
</feature>
<organism evidence="2 3">
    <name type="scientific">Anas platyrhynchos</name>
    <name type="common">Mallard</name>
    <name type="synonym">Anas boschas</name>
    <dbReference type="NCBI Taxonomy" id="8839"/>
    <lineage>
        <taxon>Eukaryota</taxon>
        <taxon>Metazoa</taxon>
        <taxon>Chordata</taxon>
        <taxon>Craniata</taxon>
        <taxon>Vertebrata</taxon>
        <taxon>Euteleostomi</taxon>
        <taxon>Archelosauria</taxon>
        <taxon>Archosauria</taxon>
        <taxon>Dinosauria</taxon>
        <taxon>Saurischia</taxon>
        <taxon>Theropoda</taxon>
        <taxon>Coelurosauria</taxon>
        <taxon>Aves</taxon>
        <taxon>Neognathae</taxon>
        <taxon>Galloanserae</taxon>
        <taxon>Anseriformes</taxon>
        <taxon>Anatidae</taxon>
        <taxon>Anatinae</taxon>
        <taxon>Anas</taxon>
    </lineage>
</organism>